<reference evidence="3 4" key="1">
    <citation type="submission" date="2016-07" db="EMBL/GenBank/DDBJ databases">
        <title>Draft genome of the white-rot fungus Obba rivulosa 3A-2.</title>
        <authorList>
            <consortium name="DOE Joint Genome Institute"/>
            <person name="Miettinen O."/>
            <person name="Riley R."/>
            <person name="Acob R."/>
            <person name="Barry K."/>
            <person name="Cullen D."/>
            <person name="De Vries R."/>
            <person name="Hainaut M."/>
            <person name="Hatakka A."/>
            <person name="Henrissat B."/>
            <person name="Hilden K."/>
            <person name="Kuo R."/>
            <person name="Labutti K."/>
            <person name="Lipzen A."/>
            <person name="Makela M.R."/>
            <person name="Sandor L."/>
            <person name="Spatafora J.W."/>
            <person name="Grigoriev I.V."/>
            <person name="Hibbett D.S."/>
        </authorList>
    </citation>
    <scope>NUCLEOTIDE SEQUENCE [LARGE SCALE GENOMIC DNA]</scope>
    <source>
        <strain evidence="3 4">3A-2</strain>
    </source>
</reference>
<evidence type="ECO:0000313" key="3">
    <source>
        <dbReference type="EMBL" id="OCH87594.1"/>
    </source>
</evidence>
<protein>
    <submittedName>
        <fullName evidence="3">Uncharacterized protein</fullName>
    </submittedName>
</protein>
<keyword evidence="2" id="KW-1133">Transmembrane helix</keyword>
<keyword evidence="2" id="KW-0812">Transmembrane</keyword>
<keyword evidence="4" id="KW-1185">Reference proteome</keyword>
<gene>
    <name evidence="3" type="ORF">OBBRIDRAFT_148012</name>
</gene>
<evidence type="ECO:0000256" key="1">
    <source>
        <dbReference type="SAM" id="MobiDB-lite"/>
    </source>
</evidence>
<sequence length="406" mass="44432">MRRCKLPLAYSFRSWRWTGPILVILAPLTTALPHLLSPDELSDTKDEYTSSPATDDPFDTIYPAMPYPQPNLGAYFFSAFAIVLGVLIIVGYIYVPKYWKHRKELDAARQADLGLQTEGRGSATKFPPRCTTALAALRSLRLNFMAPQTSTSLKKKPSRANRGLGHPYNCRCRVCGPEQSKSRLSASTGPSPPAEDVGMNVGPSLRDSLQIPSSAPRARQADENLHREASIIEVPDSPLSPQQHEFQLAQDNPMASYAIPEPEISPSGKLPRFSSFSTSIARIFDMPGLIDYSRSLSIKSLMKSDLTSNSRMTNDFVKPPDPDESSPGNFGAAARTLSVTPISDSLLRTSPPTDAEFSTSRAWLSDDDWLPAEDSYPAPSDPPLNLQPIEEGTTAPVEYASDVSIT</sequence>
<dbReference type="AlphaFoldDB" id="A0A8E2DJ81"/>
<accession>A0A8E2DJ81</accession>
<feature type="region of interest" description="Disordered" evidence="1">
    <location>
        <begin position="179"/>
        <end position="198"/>
    </location>
</feature>
<evidence type="ECO:0000313" key="4">
    <source>
        <dbReference type="Proteomes" id="UP000250043"/>
    </source>
</evidence>
<organism evidence="3 4">
    <name type="scientific">Obba rivulosa</name>
    <dbReference type="NCBI Taxonomy" id="1052685"/>
    <lineage>
        <taxon>Eukaryota</taxon>
        <taxon>Fungi</taxon>
        <taxon>Dikarya</taxon>
        <taxon>Basidiomycota</taxon>
        <taxon>Agaricomycotina</taxon>
        <taxon>Agaricomycetes</taxon>
        <taxon>Polyporales</taxon>
        <taxon>Gelatoporiaceae</taxon>
        <taxon>Obba</taxon>
    </lineage>
</organism>
<feature type="region of interest" description="Disordered" evidence="1">
    <location>
        <begin position="310"/>
        <end position="332"/>
    </location>
</feature>
<name>A0A8E2DJ81_9APHY</name>
<dbReference type="Proteomes" id="UP000250043">
    <property type="component" value="Unassembled WGS sequence"/>
</dbReference>
<proteinExistence type="predicted"/>
<dbReference type="EMBL" id="KV722480">
    <property type="protein sequence ID" value="OCH87594.1"/>
    <property type="molecule type" value="Genomic_DNA"/>
</dbReference>
<keyword evidence="2" id="KW-0472">Membrane</keyword>
<evidence type="ECO:0000256" key="2">
    <source>
        <dbReference type="SAM" id="Phobius"/>
    </source>
</evidence>
<dbReference type="OrthoDB" id="10506085at2759"/>
<feature type="region of interest" description="Disordered" evidence="1">
    <location>
        <begin position="370"/>
        <end position="406"/>
    </location>
</feature>
<feature type="transmembrane region" description="Helical" evidence="2">
    <location>
        <begin position="72"/>
        <end position="95"/>
    </location>
</feature>